<dbReference type="PROSITE" id="PS50207">
    <property type="entry name" value="CASPASE_P10"/>
    <property type="match status" value="1"/>
</dbReference>
<dbReference type="Proteomes" id="UP001642483">
    <property type="component" value="Unassembled WGS sequence"/>
</dbReference>
<dbReference type="InterPro" id="IPR001309">
    <property type="entry name" value="Pept_C14_p20"/>
</dbReference>
<comment type="caution">
    <text evidence="9">The sequence shown here is derived from an EMBL/GenBank/DDBJ whole genome shotgun (WGS) entry which is preliminary data.</text>
</comment>
<proteinExistence type="inferred from homology"/>
<evidence type="ECO:0000256" key="2">
    <source>
        <dbReference type="ARBA" id="ARBA00022670"/>
    </source>
</evidence>
<feature type="compositionally biased region" description="Low complexity" evidence="6">
    <location>
        <begin position="198"/>
        <end position="207"/>
    </location>
</feature>
<keyword evidence="4" id="KW-0378">Hydrolase</keyword>
<feature type="domain" description="Caspase family p10" evidence="7">
    <location>
        <begin position="694"/>
        <end position="757"/>
    </location>
</feature>
<evidence type="ECO:0000256" key="5">
    <source>
        <dbReference type="RuleBase" id="RU003971"/>
    </source>
</evidence>
<evidence type="ECO:0000256" key="1">
    <source>
        <dbReference type="ARBA" id="ARBA00010134"/>
    </source>
</evidence>
<organism evidence="9 10">
    <name type="scientific">Clavelina lepadiformis</name>
    <name type="common">Light-bulb sea squirt</name>
    <name type="synonym">Ascidia lepadiformis</name>
    <dbReference type="NCBI Taxonomy" id="159417"/>
    <lineage>
        <taxon>Eukaryota</taxon>
        <taxon>Metazoa</taxon>
        <taxon>Chordata</taxon>
        <taxon>Tunicata</taxon>
        <taxon>Ascidiacea</taxon>
        <taxon>Aplousobranchia</taxon>
        <taxon>Clavelinidae</taxon>
        <taxon>Clavelina</taxon>
    </lineage>
</organism>
<dbReference type="PRINTS" id="PR00376">
    <property type="entry name" value="IL1BCENZYME"/>
</dbReference>
<evidence type="ECO:0000259" key="8">
    <source>
        <dbReference type="PROSITE" id="PS50208"/>
    </source>
</evidence>
<gene>
    <name evidence="9" type="ORF">CVLEPA_LOCUS22763</name>
</gene>
<protein>
    <submittedName>
        <fullName evidence="9">Uncharacterized protein</fullName>
    </submittedName>
</protein>
<dbReference type="InterPro" id="IPR002138">
    <property type="entry name" value="Pept_C14_p10"/>
</dbReference>
<dbReference type="PANTHER" id="PTHR47901">
    <property type="entry name" value="CASPASE RECRUITMENT DOMAIN-CONTAINING PROTEIN 18"/>
    <property type="match status" value="1"/>
</dbReference>
<dbReference type="PANTHER" id="PTHR47901:SF8">
    <property type="entry name" value="CASPASE-3"/>
    <property type="match status" value="1"/>
</dbReference>
<name>A0ABP0GEB8_CLALP</name>
<dbReference type="InterPro" id="IPR015917">
    <property type="entry name" value="Pept_C14A"/>
</dbReference>
<feature type="region of interest" description="Disordered" evidence="6">
    <location>
        <begin position="102"/>
        <end position="140"/>
    </location>
</feature>
<keyword evidence="3" id="KW-0053">Apoptosis</keyword>
<evidence type="ECO:0000313" key="9">
    <source>
        <dbReference type="EMBL" id="CAK8690126.1"/>
    </source>
</evidence>
<dbReference type="PROSITE" id="PS50208">
    <property type="entry name" value="CASPASE_P20"/>
    <property type="match status" value="1"/>
</dbReference>
<accession>A0ABP0GEB8</accession>
<sequence length="762" mass="87401">MKTKMNESDTILWLTRLGIGRVYSSRTYRAMQQRRNNLKRTESGHSTRAQPKRHFDQASDYMVENAFREAHAQGYAYGSKTKVFIEMMVRLLYHLDAQKQITTDKRSRSRKLKKRPIAEKKHSSSEEETQPEIKKKNPVLAVTSNLTPASVTQVFGERRGVERPKHFTRSCSQTADKYNKGKAHDEDVELNDVASCNDDSSSGYYSKSSEDESNVMEVEGQTINILESKFSSHYQFGPAEDKETDDVVLQDYIPIQTSIIIGDWASTVKLGGCEIKFPAGAVDKCTMVAFTLTYLDEDDDKLFFYLTGLRRSHSDPNTYMFIMTEKGKTWTELCEEKCTDNWVTFETESFSGKKATTKRRNVGEKEMCFKFSRSAKRSADSIIECKIVNGYVDTSDEECFFKLKVNKDHDLKLTFQCENAKVESRVVYSEEIFCESPVILTEFKFIKNNDLGFDALTFKVKSKTTKKELKRFPFPPKFLLAQDENIDDTIEKIKTMTVKELNVLHAIKKHYYDHIGNEEIYQIRSKPKGRALILSNAKFDWRPPDGEAEAKFIAKSNEECSLMKKLFEDLGCEVNVERNKSAKEMLEVVQSFATRSDHTNYSILFVMTHGAKMPSDNQSGTLVDDVLVGSDRAYIKSGDIVEMFCADKVNTNLMNKPRLIFIESCRGGLRIGTEEADMLIAHSTKDGFPAFQRWFTDAIAWYFSQHAKDTEIMPLLRKVRNYVSQRTYKSSSRPELDGKKQCPIDKTGLLKDLYFFPGIYPD</sequence>
<comment type="similarity">
    <text evidence="1 5">Belongs to the peptidase C14A family.</text>
</comment>
<reference evidence="9 10" key="1">
    <citation type="submission" date="2024-02" db="EMBL/GenBank/DDBJ databases">
        <authorList>
            <person name="Daric V."/>
            <person name="Darras S."/>
        </authorList>
    </citation>
    <scope>NUCLEOTIDE SEQUENCE [LARGE SCALE GENOMIC DNA]</scope>
</reference>
<evidence type="ECO:0000256" key="3">
    <source>
        <dbReference type="ARBA" id="ARBA00022703"/>
    </source>
</evidence>
<keyword evidence="10" id="KW-1185">Reference proteome</keyword>
<dbReference type="InterPro" id="IPR002398">
    <property type="entry name" value="Pept_C14"/>
</dbReference>
<dbReference type="Pfam" id="PF00656">
    <property type="entry name" value="Peptidase_C14"/>
    <property type="match status" value="1"/>
</dbReference>
<dbReference type="InterPro" id="IPR011600">
    <property type="entry name" value="Pept_C14_caspase"/>
</dbReference>
<dbReference type="EMBL" id="CAWYQH010000114">
    <property type="protein sequence ID" value="CAK8690126.1"/>
    <property type="molecule type" value="Genomic_DNA"/>
</dbReference>
<keyword evidence="2" id="KW-0645">Protease</keyword>
<feature type="region of interest" description="Disordered" evidence="6">
    <location>
        <begin position="178"/>
        <end position="214"/>
    </location>
</feature>
<feature type="domain" description="Caspase family p20" evidence="8">
    <location>
        <begin position="527"/>
        <end position="667"/>
    </location>
</feature>
<evidence type="ECO:0000313" key="10">
    <source>
        <dbReference type="Proteomes" id="UP001642483"/>
    </source>
</evidence>
<feature type="region of interest" description="Disordered" evidence="6">
    <location>
        <begin position="33"/>
        <end position="55"/>
    </location>
</feature>
<evidence type="ECO:0000256" key="6">
    <source>
        <dbReference type="SAM" id="MobiDB-lite"/>
    </source>
</evidence>
<feature type="compositionally biased region" description="Basic and acidic residues" evidence="6">
    <location>
        <begin position="116"/>
        <end position="135"/>
    </location>
</feature>
<evidence type="ECO:0000256" key="4">
    <source>
        <dbReference type="ARBA" id="ARBA00022801"/>
    </source>
</evidence>
<evidence type="ECO:0000259" key="7">
    <source>
        <dbReference type="PROSITE" id="PS50207"/>
    </source>
</evidence>
<dbReference type="Gene3D" id="3.40.50.1460">
    <property type="match status" value="1"/>
</dbReference>
<dbReference type="SUPFAM" id="SSF52129">
    <property type="entry name" value="Caspase-like"/>
    <property type="match status" value="1"/>
</dbReference>
<dbReference type="InterPro" id="IPR029030">
    <property type="entry name" value="Caspase-like_dom_sf"/>
</dbReference>
<dbReference type="SMART" id="SM00115">
    <property type="entry name" value="CASc"/>
    <property type="match status" value="1"/>
</dbReference>